<accession>X1QPC7</accession>
<proteinExistence type="predicted"/>
<comment type="caution">
    <text evidence="1">The sequence shown here is derived from an EMBL/GenBank/DDBJ whole genome shotgun (WGS) entry which is preliminary data.</text>
</comment>
<sequence>MKEIHNVLLELEDYLKPYVTYTKPRTSRRNVQHLVVEAGEVTYSIMYFRKTNTWRIFYPYPSSVQTKFDVPTFGHVIEYFQLGASDRIIVRQ</sequence>
<dbReference type="EMBL" id="BARV01035009">
    <property type="protein sequence ID" value="GAI52830.1"/>
    <property type="molecule type" value="Genomic_DNA"/>
</dbReference>
<evidence type="ECO:0000313" key="1">
    <source>
        <dbReference type="EMBL" id="GAI52830.1"/>
    </source>
</evidence>
<protein>
    <submittedName>
        <fullName evidence="1">Uncharacterized protein</fullName>
    </submittedName>
</protein>
<dbReference type="AlphaFoldDB" id="X1QPC7"/>
<organism evidence="1">
    <name type="scientific">marine sediment metagenome</name>
    <dbReference type="NCBI Taxonomy" id="412755"/>
    <lineage>
        <taxon>unclassified sequences</taxon>
        <taxon>metagenomes</taxon>
        <taxon>ecological metagenomes</taxon>
    </lineage>
</organism>
<name>X1QPC7_9ZZZZ</name>
<gene>
    <name evidence="1" type="ORF">S06H3_54692</name>
</gene>
<reference evidence="1" key="1">
    <citation type="journal article" date="2014" name="Front. Microbiol.">
        <title>High frequency of phylogenetically diverse reductive dehalogenase-homologous genes in deep subseafloor sedimentary metagenomes.</title>
        <authorList>
            <person name="Kawai M."/>
            <person name="Futagami T."/>
            <person name="Toyoda A."/>
            <person name="Takaki Y."/>
            <person name="Nishi S."/>
            <person name="Hori S."/>
            <person name="Arai W."/>
            <person name="Tsubouchi T."/>
            <person name="Morono Y."/>
            <person name="Uchiyama I."/>
            <person name="Ito T."/>
            <person name="Fujiyama A."/>
            <person name="Inagaki F."/>
            <person name="Takami H."/>
        </authorList>
    </citation>
    <scope>NUCLEOTIDE SEQUENCE</scope>
    <source>
        <strain evidence="1">Expedition CK06-06</strain>
    </source>
</reference>